<evidence type="ECO:0008006" key="4">
    <source>
        <dbReference type="Google" id="ProtNLM"/>
    </source>
</evidence>
<name>A0ABM7IVU7_9MYCO</name>
<feature type="chain" id="PRO_5047119010" description="Secreted protein" evidence="1">
    <location>
        <begin position="32"/>
        <end position="151"/>
    </location>
</feature>
<proteinExistence type="predicted"/>
<organism evidence="2 3">
    <name type="scientific">Mycolicibacterium boenickei</name>
    <dbReference type="NCBI Taxonomy" id="146017"/>
    <lineage>
        <taxon>Bacteria</taxon>
        <taxon>Bacillati</taxon>
        <taxon>Actinomycetota</taxon>
        <taxon>Actinomycetes</taxon>
        <taxon>Mycobacteriales</taxon>
        <taxon>Mycobacteriaceae</taxon>
        <taxon>Mycolicibacterium</taxon>
    </lineage>
</organism>
<sequence length="151" mass="16213">MLDAMRTHRRHLLPFVTAAAALIALPATAHACPSSTKFVTPSGNIWCLTSRGSDSANGVVCEIRDHTYTAPPKPEDCHLDWGDRVSLKPGSAPVVHCHGDTIFDAGMPTLSYGQTRWAGPIKCEAQPSGVTCTDTPSGHFFRISRESLELG</sequence>
<reference evidence="2 3" key="1">
    <citation type="journal article" date="2019" name="Emerg. Microbes Infect.">
        <title>Comprehensive subspecies identification of 175 nontuberculous mycobacteria species based on 7547 genomic profiles.</title>
        <authorList>
            <person name="Matsumoto Y."/>
            <person name="Kinjo T."/>
            <person name="Motooka D."/>
            <person name="Nabeya D."/>
            <person name="Jung N."/>
            <person name="Uechi K."/>
            <person name="Horii T."/>
            <person name="Iida T."/>
            <person name="Fujita J."/>
            <person name="Nakamura S."/>
        </authorList>
    </citation>
    <scope>NUCLEOTIDE SEQUENCE [LARGE SCALE GENOMIC DNA]</scope>
    <source>
        <strain evidence="2 3">JCM 15653</strain>
    </source>
</reference>
<dbReference type="EMBL" id="AP022579">
    <property type="protein sequence ID" value="BBX90966.1"/>
    <property type="molecule type" value="Genomic_DNA"/>
</dbReference>
<dbReference type="Proteomes" id="UP000466683">
    <property type="component" value="Chromosome"/>
</dbReference>
<dbReference type="Pfam" id="PF20341">
    <property type="entry name" value="DUF6636"/>
    <property type="match status" value="1"/>
</dbReference>
<gene>
    <name evidence="2" type="ORF">MBOE_26150</name>
</gene>
<dbReference type="PROSITE" id="PS51318">
    <property type="entry name" value="TAT"/>
    <property type="match status" value="1"/>
</dbReference>
<keyword evidence="3" id="KW-1185">Reference proteome</keyword>
<keyword evidence="1" id="KW-0732">Signal</keyword>
<accession>A0ABM7IVU7</accession>
<evidence type="ECO:0000313" key="2">
    <source>
        <dbReference type="EMBL" id="BBX90966.1"/>
    </source>
</evidence>
<evidence type="ECO:0000256" key="1">
    <source>
        <dbReference type="SAM" id="SignalP"/>
    </source>
</evidence>
<evidence type="ECO:0000313" key="3">
    <source>
        <dbReference type="Proteomes" id="UP000466683"/>
    </source>
</evidence>
<dbReference type="InterPro" id="IPR006311">
    <property type="entry name" value="TAT_signal"/>
</dbReference>
<dbReference type="InterPro" id="IPR046576">
    <property type="entry name" value="DUF6636"/>
</dbReference>
<protein>
    <recommendedName>
        <fullName evidence="4">Secreted protein</fullName>
    </recommendedName>
</protein>
<feature type="signal peptide" evidence="1">
    <location>
        <begin position="1"/>
        <end position="31"/>
    </location>
</feature>